<dbReference type="GO" id="GO:0016740">
    <property type="term" value="F:transferase activity"/>
    <property type="evidence" value="ECO:0007669"/>
    <property type="project" value="UniProtKB-ARBA"/>
</dbReference>
<dbReference type="InterPro" id="IPR029351">
    <property type="entry name" value="GAD_dom"/>
</dbReference>
<dbReference type="SUPFAM" id="SSF50249">
    <property type="entry name" value="Nucleic acid-binding proteins"/>
    <property type="match status" value="1"/>
</dbReference>
<dbReference type="Pfam" id="PF00152">
    <property type="entry name" value="tRNA-synt_2"/>
    <property type="match status" value="1"/>
</dbReference>
<dbReference type="GO" id="GO:0004815">
    <property type="term" value="F:aspartate-tRNA ligase activity"/>
    <property type="evidence" value="ECO:0007669"/>
    <property type="project" value="UniProtKB-UniRule"/>
</dbReference>
<dbReference type="GO" id="GO:0140096">
    <property type="term" value="F:catalytic activity, acting on a protein"/>
    <property type="evidence" value="ECO:0007669"/>
    <property type="project" value="UniProtKB-ARBA"/>
</dbReference>
<feature type="domain" description="Aminoacyl-transfer RNA synthetases class-II family profile" evidence="8">
    <location>
        <begin position="149"/>
        <end position="560"/>
    </location>
</feature>
<sequence>METMGNLRRSDYCGELRMKDIEREVILMGWVQTQRNLGQLIFVDIRDISGISQVVFDETITKDVFEKAKGLKGEYVIAVRGKVRERSQKNPHIPTGDIEILAEELKILDTAQTPPIYVKDDDNVGEQMRLKYRFLDLRKPFMQKTLMTRAKIYKAFRDFLNDHRFIEIETPMLGKSTPEGARDYIVPSRVNPGKFFALPQSPQLFKQLLMVSGMDRYYQITKCFRDEDLRANRQPEFTQVDIEMSFVDEDDVMSINEKLIAHIFKEILDIDIKLPLRRMPFDEAMDKYGVDKPDLRFGFLIHDVSSIFKNSGFKVFKDTVDAGNMVNAINIDGYQEKFTRKDITKLEEFAKTFGAKGLAWVKYVDNEFTGPIAKFFTDEEKEALIKEMDIKNNDLILFVADKKSVVKKTLGNLRNEIAKELNLNDPDKFELLWITDFPLFEYSEEEGRYMAMHHPFTHPKVEDIPYIEERKDTVKAKAYDIVINGEEIGGGSIRINNSDLQEKMFKALGFTKERAEEQFGFFIEAFKYGAPPHGGIAYGLDRFVQLLTKHDNIKDVIAFPKTQSATDLLTGAPSEVDDKQLHEVSIKVDINEAAKND</sequence>
<dbReference type="Pfam" id="PF01336">
    <property type="entry name" value="tRNA_anti-codon"/>
    <property type="match status" value="1"/>
</dbReference>
<comment type="subunit">
    <text evidence="7">Homodimer.</text>
</comment>
<dbReference type="HAMAP" id="MF_00044">
    <property type="entry name" value="Asp_tRNA_synth_type1"/>
    <property type="match status" value="1"/>
</dbReference>
<evidence type="ECO:0000313" key="9">
    <source>
        <dbReference type="EMBL" id="UQK59614.1"/>
    </source>
</evidence>
<evidence type="ECO:0000256" key="4">
    <source>
        <dbReference type="ARBA" id="ARBA00022840"/>
    </source>
</evidence>
<feature type="binding site" evidence="7">
    <location>
        <position position="179"/>
    </location>
    <ligand>
        <name>L-aspartate</name>
        <dbReference type="ChEBI" id="CHEBI:29991"/>
    </ligand>
</feature>
<dbReference type="Proteomes" id="UP000831151">
    <property type="component" value="Chromosome"/>
</dbReference>
<evidence type="ECO:0000256" key="5">
    <source>
        <dbReference type="ARBA" id="ARBA00022917"/>
    </source>
</evidence>
<dbReference type="AlphaFoldDB" id="A0A9E7DKP4"/>
<protein>
    <recommendedName>
        <fullName evidence="7">Aspartate--tRNA ligase</fullName>
        <ecNumber evidence="7">6.1.1.12</ecNumber>
    </recommendedName>
    <alternativeName>
        <fullName evidence="7">Aspartyl-tRNA synthetase</fullName>
        <shortName evidence="7">AspRS</shortName>
    </alternativeName>
</protein>
<feature type="binding site" evidence="7">
    <location>
        <begin position="225"/>
        <end position="227"/>
    </location>
    <ligand>
        <name>ATP</name>
        <dbReference type="ChEBI" id="CHEBI:30616"/>
    </ligand>
</feature>
<gene>
    <name evidence="7 9" type="primary">aspS</name>
    <name evidence="9" type="ORF">M1R53_02935</name>
</gene>
<feature type="binding site" evidence="7">
    <location>
        <position position="487"/>
    </location>
    <ligand>
        <name>ATP</name>
        <dbReference type="ChEBI" id="CHEBI:30616"/>
    </ligand>
</feature>
<dbReference type="GO" id="GO:0003676">
    <property type="term" value="F:nucleic acid binding"/>
    <property type="evidence" value="ECO:0007669"/>
    <property type="project" value="InterPro"/>
</dbReference>
<dbReference type="GO" id="GO:0006422">
    <property type="term" value="P:aspartyl-tRNA aminoacylation"/>
    <property type="evidence" value="ECO:0007669"/>
    <property type="project" value="UniProtKB-UniRule"/>
</dbReference>
<dbReference type="InterPro" id="IPR045864">
    <property type="entry name" value="aa-tRNA-synth_II/BPL/LPL"/>
</dbReference>
<dbReference type="GO" id="GO:0005524">
    <property type="term" value="F:ATP binding"/>
    <property type="evidence" value="ECO:0007669"/>
    <property type="project" value="UniProtKB-UniRule"/>
</dbReference>
<proteinExistence type="inferred from homology"/>
<dbReference type="SUPFAM" id="SSF55261">
    <property type="entry name" value="GAD domain-like"/>
    <property type="match status" value="1"/>
</dbReference>
<evidence type="ECO:0000313" key="10">
    <source>
        <dbReference type="Proteomes" id="UP000831151"/>
    </source>
</evidence>
<comment type="caution">
    <text evidence="7">Lacks conserved residue(s) required for the propagation of feature annotation.</text>
</comment>
<evidence type="ECO:0000259" key="8">
    <source>
        <dbReference type="PROSITE" id="PS50862"/>
    </source>
</evidence>
<dbReference type="PRINTS" id="PR01042">
    <property type="entry name" value="TRNASYNTHASP"/>
</dbReference>
<dbReference type="SUPFAM" id="SSF55681">
    <property type="entry name" value="Class II aaRS and biotin synthetases"/>
    <property type="match status" value="1"/>
</dbReference>
<feature type="binding site" evidence="7">
    <location>
        <position position="453"/>
    </location>
    <ligand>
        <name>L-aspartate</name>
        <dbReference type="ChEBI" id="CHEBI:29991"/>
    </ligand>
</feature>
<dbReference type="CDD" id="cd04317">
    <property type="entry name" value="EcAspRS_like_N"/>
    <property type="match status" value="1"/>
</dbReference>
<keyword evidence="7" id="KW-0963">Cytoplasm</keyword>
<dbReference type="PROSITE" id="PS50862">
    <property type="entry name" value="AA_TRNA_LIGASE_II"/>
    <property type="match status" value="1"/>
</dbReference>
<evidence type="ECO:0000256" key="3">
    <source>
        <dbReference type="ARBA" id="ARBA00022741"/>
    </source>
</evidence>
<feature type="binding site" evidence="7">
    <location>
        <begin position="539"/>
        <end position="542"/>
    </location>
    <ligand>
        <name>ATP</name>
        <dbReference type="ChEBI" id="CHEBI:30616"/>
    </ligand>
</feature>
<keyword evidence="2 7" id="KW-0436">Ligase</keyword>
<organism evidence="9 10">
    <name type="scientific">Fenollaria massiliensis</name>
    <dbReference type="NCBI Taxonomy" id="938288"/>
    <lineage>
        <taxon>Bacteria</taxon>
        <taxon>Bacillati</taxon>
        <taxon>Bacillota</taxon>
        <taxon>Clostridia</taxon>
        <taxon>Eubacteriales</taxon>
        <taxon>Fenollaria</taxon>
    </lineage>
</organism>
<dbReference type="PANTHER" id="PTHR22594">
    <property type="entry name" value="ASPARTYL/LYSYL-TRNA SYNTHETASE"/>
    <property type="match status" value="1"/>
</dbReference>
<comment type="function">
    <text evidence="7">Catalyzes the attachment of L-aspartate to tRNA(Asp) in a two-step reaction: L-aspartate is first activated by ATP to form Asp-AMP and then transferred to the acceptor end of tRNA(Asp).</text>
</comment>
<comment type="catalytic activity">
    <reaction evidence="7">
        <text>tRNA(Asp) + L-aspartate + ATP = L-aspartyl-tRNA(Asp) + AMP + diphosphate</text>
        <dbReference type="Rhea" id="RHEA:19649"/>
        <dbReference type="Rhea" id="RHEA-COMP:9660"/>
        <dbReference type="Rhea" id="RHEA-COMP:9678"/>
        <dbReference type="ChEBI" id="CHEBI:29991"/>
        <dbReference type="ChEBI" id="CHEBI:30616"/>
        <dbReference type="ChEBI" id="CHEBI:33019"/>
        <dbReference type="ChEBI" id="CHEBI:78442"/>
        <dbReference type="ChEBI" id="CHEBI:78516"/>
        <dbReference type="ChEBI" id="CHEBI:456215"/>
        <dbReference type="EC" id="6.1.1.12"/>
    </reaction>
</comment>
<accession>A0A9E7DKP4</accession>
<dbReference type="InterPro" id="IPR004365">
    <property type="entry name" value="NA-bd_OB_tRNA"/>
</dbReference>
<dbReference type="InterPro" id="IPR004364">
    <property type="entry name" value="Aa-tRNA-synt_II"/>
</dbReference>
<feature type="binding site" evidence="7">
    <location>
        <position position="234"/>
    </location>
    <ligand>
        <name>ATP</name>
        <dbReference type="ChEBI" id="CHEBI:30616"/>
    </ligand>
</feature>
<dbReference type="InterPro" id="IPR006195">
    <property type="entry name" value="aa-tRNA-synth_II"/>
</dbReference>
<dbReference type="NCBIfam" id="TIGR00459">
    <property type="entry name" value="aspS_bact"/>
    <property type="match status" value="1"/>
</dbReference>
<dbReference type="InterPro" id="IPR047090">
    <property type="entry name" value="AspRS_core"/>
</dbReference>
<reference evidence="9" key="1">
    <citation type="submission" date="2022-04" db="EMBL/GenBank/DDBJ databases">
        <title>Complete genome sequences of Ezakiella coagulans and Fenollaria massiliensis.</title>
        <authorList>
            <person name="France M.T."/>
            <person name="Clifford J."/>
            <person name="Narina S."/>
            <person name="Rutt L."/>
            <person name="Ravel J."/>
        </authorList>
    </citation>
    <scope>NUCLEOTIDE SEQUENCE</scope>
    <source>
        <strain evidence="9">C0061C2</strain>
    </source>
</reference>
<dbReference type="InterPro" id="IPR004524">
    <property type="entry name" value="Asp-tRNA-ligase_1"/>
</dbReference>
<evidence type="ECO:0000256" key="7">
    <source>
        <dbReference type="HAMAP-Rule" id="MF_00044"/>
    </source>
</evidence>
<dbReference type="RefSeq" id="WP_249243017.1">
    <property type="nucleotide sequence ID" value="NZ_CP096649.1"/>
</dbReference>
<feature type="binding site" evidence="7">
    <location>
        <position position="494"/>
    </location>
    <ligand>
        <name>L-aspartate</name>
        <dbReference type="ChEBI" id="CHEBI:29991"/>
    </ligand>
</feature>
<dbReference type="Gene3D" id="3.30.1360.30">
    <property type="entry name" value="GAD-like domain"/>
    <property type="match status" value="1"/>
</dbReference>
<dbReference type="InterPro" id="IPR002312">
    <property type="entry name" value="Asp/Asn-tRNA-synth_IIb"/>
</dbReference>
<dbReference type="Gene3D" id="3.30.930.10">
    <property type="entry name" value="Bira Bifunctional Protein, Domain 2"/>
    <property type="match status" value="1"/>
</dbReference>
<keyword evidence="10" id="KW-1185">Reference proteome</keyword>
<keyword evidence="3 7" id="KW-0547">Nucleotide-binding</keyword>
<feature type="binding site" evidence="7">
    <location>
        <position position="225"/>
    </location>
    <ligand>
        <name>L-aspartate</name>
        <dbReference type="ChEBI" id="CHEBI:29991"/>
    </ligand>
</feature>
<dbReference type="EC" id="6.1.1.12" evidence="7"/>
<dbReference type="KEGG" id="fms:M1R53_02935"/>
<dbReference type="EMBL" id="CP096649">
    <property type="protein sequence ID" value="UQK59614.1"/>
    <property type="molecule type" value="Genomic_DNA"/>
</dbReference>
<dbReference type="InterPro" id="IPR012340">
    <property type="entry name" value="NA-bd_OB-fold"/>
</dbReference>
<dbReference type="GO" id="GO:0005737">
    <property type="term" value="C:cytoplasm"/>
    <property type="evidence" value="ECO:0007669"/>
    <property type="project" value="UniProtKB-SubCell"/>
</dbReference>
<dbReference type="NCBIfam" id="NF001750">
    <property type="entry name" value="PRK00476.1"/>
    <property type="match status" value="1"/>
</dbReference>
<comment type="subcellular location">
    <subcellularLocation>
        <location evidence="7">Cytoplasm</location>
    </subcellularLocation>
</comment>
<keyword evidence="5 7" id="KW-0648">Protein biosynthesis</keyword>
<dbReference type="PANTHER" id="PTHR22594:SF5">
    <property type="entry name" value="ASPARTATE--TRNA LIGASE, MITOCHONDRIAL"/>
    <property type="match status" value="1"/>
</dbReference>
<dbReference type="InterPro" id="IPR004115">
    <property type="entry name" value="GAD-like_sf"/>
</dbReference>
<feature type="region of interest" description="Aspartate" evidence="7">
    <location>
        <begin position="203"/>
        <end position="206"/>
    </location>
</feature>
<dbReference type="Gene3D" id="2.40.50.140">
    <property type="entry name" value="Nucleic acid-binding proteins"/>
    <property type="match status" value="1"/>
</dbReference>
<evidence type="ECO:0000256" key="2">
    <source>
        <dbReference type="ARBA" id="ARBA00022598"/>
    </source>
</evidence>
<comment type="similarity">
    <text evidence="1 7">Belongs to the class-II aminoacyl-tRNA synthetase family. Type 1 subfamily.</text>
</comment>
<keyword evidence="6 7" id="KW-0030">Aminoacyl-tRNA synthetase</keyword>
<name>A0A9E7DKP4_9FIRM</name>
<evidence type="ECO:0000256" key="6">
    <source>
        <dbReference type="ARBA" id="ARBA00023146"/>
    </source>
</evidence>
<evidence type="ECO:0000256" key="1">
    <source>
        <dbReference type="ARBA" id="ARBA00006303"/>
    </source>
</evidence>
<dbReference type="Pfam" id="PF02938">
    <property type="entry name" value="GAD"/>
    <property type="match status" value="1"/>
</dbReference>
<keyword evidence="4 7" id="KW-0067">ATP-binding</keyword>
<dbReference type="InterPro" id="IPR047089">
    <property type="entry name" value="Asp-tRNA-ligase_1_N"/>
</dbReference>
<dbReference type="CDD" id="cd00777">
    <property type="entry name" value="AspRS_core"/>
    <property type="match status" value="1"/>
</dbReference>